<dbReference type="SUPFAM" id="SSF53335">
    <property type="entry name" value="S-adenosyl-L-methionine-dependent methyltransferases"/>
    <property type="match status" value="1"/>
</dbReference>
<dbReference type="AlphaFoldDB" id="A0A948X1L8"/>
<comment type="caution">
    <text evidence="2">The sequence shown here is derived from an EMBL/GenBank/DDBJ whole genome shotgun (WGS) entry which is preliminary data.</text>
</comment>
<dbReference type="NCBIfam" id="TIGR01444">
    <property type="entry name" value="fkbM_fam"/>
    <property type="match status" value="1"/>
</dbReference>
<feature type="domain" description="Methyltransferase FkbM" evidence="1">
    <location>
        <begin position="139"/>
        <end position="271"/>
    </location>
</feature>
<keyword evidence="2" id="KW-0808">Transferase</keyword>
<dbReference type="InterPro" id="IPR029063">
    <property type="entry name" value="SAM-dependent_MTases_sf"/>
</dbReference>
<dbReference type="Proteomes" id="UP000733611">
    <property type="component" value="Unassembled WGS sequence"/>
</dbReference>
<dbReference type="GO" id="GO:0032259">
    <property type="term" value="P:methylation"/>
    <property type="evidence" value="ECO:0007669"/>
    <property type="project" value="UniProtKB-KW"/>
</dbReference>
<dbReference type="PANTHER" id="PTHR34203:SF15">
    <property type="entry name" value="SLL1173 PROTEIN"/>
    <property type="match status" value="1"/>
</dbReference>
<dbReference type="PANTHER" id="PTHR34203">
    <property type="entry name" value="METHYLTRANSFERASE, FKBM FAMILY PROTEIN"/>
    <property type="match status" value="1"/>
</dbReference>
<evidence type="ECO:0000259" key="1">
    <source>
        <dbReference type="Pfam" id="PF05050"/>
    </source>
</evidence>
<dbReference type="InterPro" id="IPR006342">
    <property type="entry name" value="FkbM_mtfrase"/>
</dbReference>
<keyword evidence="2" id="KW-0489">Methyltransferase</keyword>
<dbReference type="Pfam" id="PF05050">
    <property type="entry name" value="Methyltransf_21"/>
    <property type="match status" value="1"/>
</dbReference>
<organism evidence="2 3">
    <name type="scientific">Candidatus Anaerobiospirillum pullicola</name>
    <dbReference type="NCBI Taxonomy" id="2838451"/>
    <lineage>
        <taxon>Bacteria</taxon>
        <taxon>Pseudomonadati</taxon>
        <taxon>Pseudomonadota</taxon>
        <taxon>Gammaproteobacteria</taxon>
        <taxon>Aeromonadales</taxon>
        <taxon>Succinivibrionaceae</taxon>
        <taxon>Anaerobiospirillum</taxon>
    </lineage>
</organism>
<sequence length="310" mass="35295">MSDVIQDAIVRAESVIAAAMNTVKEPLVEHAAEINTVYNLLCDEASRTQYYKELSFLLIRPINLDYAVAAGPYRLQDMKAAQDRWNEMSRRPDSKLPKTMHCDAMETTYLVNMLLTTFINEQYKYAPHVMVEPGDIFIDCGACFGDTSLWAYQEGAKEVYSFEPSPDNFLSLKINMEQFGYDPNRCFPYAVGDKDEDLHFAAAPGMAGSCNVNANGNVVVHSVKLDDFLKERNIKPTFLKFDIEGAEMGALRGLRETITTFKPKLAVSLYHKLSDMWEVPLLIKEMVPEYKFYCRKNHIKNEFILYAAVE</sequence>
<reference evidence="2" key="2">
    <citation type="submission" date="2021-04" db="EMBL/GenBank/DDBJ databases">
        <authorList>
            <person name="Gilroy R."/>
        </authorList>
    </citation>
    <scope>NUCLEOTIDE SEQUENCE</scope>
    <source>
        <strain evidence="2">378</strain>
    </source>
</reference>
<reference evidence="2" key="1">
    <citation type="journal article" date="2021" name="PeerJ">
        <title>Extensive microbial diversity within the chicken gut microbiome revealed by metagenomics and culture.</title>
        <authorList>
            <person name="Gilroy R."/>
            <person name="Ravi A."/>
            <person name="Getino M."/>
            <person name="Pursley I."/>
            <person name="Horton D.L."/>
            <person name="Alikhan N.F."/>
            <person name="Baker D."/>
            <person name="Gharbi K."/>
            <person name="Hall N."/>
            <person name="Watson M."/>
            <person name="Adriaenssens E.M."/>
            <person name="Foster-Nyarko E."/>
            <person name="Jarju S."/>
            <person name="Secka A."/>
            <person name="Antonio M."/>
            <person name="Oren A."/>
            <person name="Chaudhuri R.R."/>
            <person name="La Ragione R."/>
            <person name="Hildebrand F."/>
            <person name="Pallen M.J."/>
        </authorList>
    </citation>
    <scope>NUCLEOTIDE SEQUENCE</scope>
    <source>
        <strain evidence="2">378</strain>
    </source>
</reference>
<dbReference type="Gene3D" id="3.40.50.150">
    <property type="entry name" value="Vaccinia Virus protein VP39"/>
    <property type="match status" value="1"/>
</dbReference>
<dbReference type="InterPro" id="IPR052514">
    <property type="entry name" value="SAM-dependent_MTase"/>
</dbReference>
<proteinExistence type="predicted"/>
<dbReference type="EMBL" id="JAHLFE010000140">
    <property type="protein sequence ID" value="MBU3844586.1"/>
    <property type="molecule type" value="Genomic_DNA"/>
</dbReference>
<name>A0A948X1L8_9GAMM</name>
<accession>A0A948X1L8</accession>
<evidence type="ECO:0000313" key="2">
    <source>
        <dbReference type="EMBL" id="MBU3844586.1"/>
    </source>
</evidence>
<gene>
    <name evidence="2" type="ORF">H9847_06945</name>
</gene>
<evidence type="ECO:0000313" key="3">
    <source>
        <dbReference type="Proteomes" id="UP000733611"/>
    </source>
</evidence>
<protein>
    <submittedName>
        <fullName evidence="2">FkbM family methyltransferase</fullName>
    </submittedName>
</protein>
<dbReference type="GO" id="GO:0008168">
    <property type="term" value="F:methyltransferase activity"/>
    <property type="evidence" value="ECO:0007669"/>
    <property type="project" value="UniProtKB-KW"/>
</dbReference>